<sequence>MDGIWGSASNTTFGSHNVREGETQYMVTALEILLLLKGYDPGGVECPGVFGGGLGNCVESYQGDNGLGVDRIAGREVFLHLMDVEAQPVIDVTDLPNFGPDEFKCECGCGGDIKPELKVMIQKLRDYLGDPVTITSGFRCAYQNAKDGGVPDSLHMDGEACDLYCSGHSVDEVANAALAVGIPGVIRYYSSQFVHVQLWPRDTVGD</sequence>
<keyword evidence="3" id="KW-1185">Reference proteome</keyword>
<gene>
    <name evidence="2" type="ORF">CPZ25_009280</name>
</gene>
<proteinExistence type="predicted"/>
<protein>
    <submittedName>
        <fullName evidence="2">DUF882 domain-containing protein</fullName>
    </submittedName>
</protein>
<dbReference type="InterPro" id="IPR009045">
    <property type="entry name" value="Zn_M74/Hedgehog-like"/>
</dbReference>
<organism evidence="2 3">
    <name type="scientific">Eubacterium maltosivorans</name>
    <dbReference type="NCBI Taxonomy" id="2041044"/>
    <lineage>
        <taxon>Bacteria</taxon>
        <taxon>Bacillati</taxon>
        <taxon>Bacillota</taxon>
        <taxon>Clostridia</taxon>
        <taxon>Eubacteriales</taxon>
        <taxon>Eubacteriaceae</taxon>
        <taxon>Eubacterium</taxon>
    </lineage>
</organism>
<reference evidence="2 3" key="1">
    <citation type="submission" date="2018-05" db="EMBL/GenBank/DDBJ databases">
        <title>Genome comparison of Eubacterium sp.</title>
        <authorList>
            <person name="Feng Y."/>
            <person name="Sanchez-Andrea I."/>
            <person name="Stams A.J.M."/>
            <person name="De Vos W.M."/>
        </authorList>
    </citation>
    <scope>NUCLEOTIDE SEQUENCE [LARGE SCALE GENOMIC DNA]</scope>
    <source>
        <strain evidence="2 3">YI</strain>
    </source>
</reference>
<dbReference type="InterPro" id="IPR036366">
    <property type="entry name" value="PGBDSf"/>
</dbReference>
<dbReference type="Proteomes" id="UP000218387">
    <property type="component" value="Chromosome"/>
</dbReference>
<dbReference type="SUPFAM" id="SSF47090">
    <property type="entry name" value="PGBD-like"/>
    <property type="match status" value="1"/>
</dbReference>
<dbReference type="Gene3D" id="3.30.1380.10">
    <property type="match status" value="1"/>
</dbReference>
<dbReference type="KEGG" id="emt:CPZ25_009280"/>
<dbReference type="InterPro" id="IPR013230">
    <property type="entry name" value="Peptidase_M15A_C"/>
</dbReference>
<dbReference type="Pfam" id="PF08291">
    <property type="entry name" value="Peptidase_M15_3"/>
    <property type="match status" value="1"/>
</dbReference>
<feature type="domain" description="Peptidase M15A C-terminal" evidence="1">
    <location>
        <begin position="97"/>
        <end position="196"/>
    </location>
</feature>
<evidence type="ECO:0000313" key="2">
    <source>
        <dbReference type="EMBL" id="QCT71508.1"/>
    </source>
</evidence>
<accession>A0A4P9C7K1</accession>
<dbReference type="InterPro" id="IPR036365">
    <property type="entry name" value="PGBD-like_sf"/>
</dbReference>
<evidence type="ECO:0000259" key="1">
    <source>
        <dbReference type="Pfam" id="PF08291"/>
    </source>
</evidence>
<dbReference type="Gene3D" id="1.10.101.10">
    <property type="entry name" value="PGBD-like superfamily/PGBD"/>
    <property type="match status" value="1"/>
</dbReference>
<evidence type="ECO:0000313" key="3">
    <source>
        <dbReference type="Proteomes" id="UP000218387"/>
    </source>
</evidence>
<name>A0A4P9C7K1_EUBML</name>
<dbReference type="EMBL" id="CP029487">
    <property type="protein sequence ID" value="QCT71508.1"/>
    <property type="molecule type" value="Genomic_DNA"/>
</dbReference>
<dbReference type="AlphaFoldDB" id="A0A4P9C7K1"/>
<dbReference type="SUPFAM" id="SSF55166">
    <property type="entry name" value="Hedgehog/DD-peptidase"/>
    <property type="match status" value="1"/>
</dbReference>